<keyword evidence="2" id="KW-1185">Reference proteome</keyword>
<accession>A0A919KV88</accession>
<reference evidence="1" key="1">
    <citation type="journal article" date="2014" name="Int. J. Syst. Evol. Microbiol.">
        <title>Complete genome sequence of Corynebacterium casei LMG S-19264T (=DSM 44701T), isolated from a smear-ripened cheese.</title>
        <authorList>
            <consortium name="US DOE Joint Genome Institute (JGI-PGF)"/>
            <person name="Walter F."/>
            <person name="Albersmeier A."/>
            <person name="Kalinowski J."/>
            <person name="Ruckert C."/>
        </authorList>
    </citation>
    <scope>NUCLEOTIDE SEQUENCE</scope>
    <source>
        <strain evidence="1">JCM 5069</strain>
    </source>
</reference>
<evidence type="ECO:0008006" key="3">
    <source>
        <dbReference type="Google" id="ProtNLM"/>
    </source>
</evidence>
<evidence type="ECO:0000313" key="1">
    <source>
        <dbReference type="EMBL" id="GHH73753.1"/>
    </source>
</evidence>
<dbReference type="SUPFAM" id="SSF54593">
    <property type="entry name" value="Glyoxalase/Bleomycin resistance protein/Dihydroxybiphenyl dioxygenase"/>
    <property type="match status" value="1"/>
</dbReference>
<sequence>MGAVSLIVIHTDRLDECRRFYADTGLPLSRERHGSGPEHYAAVLDGGVVLELYPTGRRAATGYLRIGLTVATEHSAFPPGRHTLTDPDGRTVDLTVALSSSA</sequence>
<gene>
    <name evidence="1" type="ORF">GCM10018793_13040</name>
</gene>
<proteinExistence type="predicted"/>
<name>A0A919KV88_9ACTN</name>
<dbReference type="EMBL" id="BNCD01000003">
    <property type="protein sequence ID" value="GHH73753.1"/>
    <property type="molecule type" value="Genomic_DNA"/>
</dbReference>
<dbReference type="InterPro" id="IPR029068">
    <property type="entry name" value="Glyas_Bleomycin-R_OHBP_Dase"/>
</dbReference>
<dbReference type="Gene3D" id="3.10.180.10">
    <property type="entry name" value="2,3-Dihydroxybiphenyl 1,2-Dioxygenase, domain 1"/>
    <property type="match status" value="1"/>
</dbReference>
<dbReference type="AlphaFoldDB" id="A0A919KV88"/>
<protein>
    <recommendedName>
        <fullName evidence="3">Guanosine polyphosphate pyrophosphohydrolase</fullName>
    </recommendedName>
</protein>
<evidence type="ECO:0000313" key="2">
    <source>
        <dbReference type="Proteomes" id="UP000603708"/>
    </source>
</evidence>
<comment type="caution">
    <text evidence="1">The sequence shown here is derived from an EMBL/GenBank/DDBJ whole genome shotgun (WGS) entry which is preliminary data.</text>
</comment>
<dbReference type="Proteomes" id="UP000603708">
    <property type="component" value="Unassembled WGS sequence"/>
</dbReference>
<dbReference type="RefSeq" id="WP_189929941.1">
    <property type="nucleotide sequence ID" value="NZ_BNCD01000003.1"/>
</dbReference>
<reference evidence="1" key="2">
    <citation type="submission" date="2020-09" db="EMBL/GenBank/DDBJ databases">
        <authorList>
            <person name="Sun Q."/>
            <person name="Ohkuma M."/>
        </authorList>
    </citation>
    <scope>NUCLEOTIDE SEQUENCE</scope>
    <source>
        <strain evidence="1">JCM 5069</strain>
    </source>
</reference>
<organism evidence="1 2">
    <name type="scientific">Streptomyces sulfonofaciens</name>
    <dbReference type="NCBI Taxonomy" id="68272"/>
    <lineage>
        <taxon>Bacteria</taxon>
        <taxon>Bacillati</taxon>
        <taxon>Actinomycetota</taxon>
        <taxon>Actinomycetes</taxon>
        <taxon>Kitasatosporales</taxon>
        <taxon>Streptomycetaceae</taxon>
        <taxon>Streptomyces</taxon>
    </lineage>
</organism>